<feature type="region of interest" description="Disordered" evidence="2">
    <location>
        <begin position="224"/>
        <end position="282"/>
    </location>
</feature>
<dbReference type="AlphaFoldDB" id="A0AAD1Y4C6"/>
<feature type="region of interest" description="Disordered" evidence="2">
    <location>
        <begin position="94"/>
        <end position="114"/>
    </location>
</feature>
<evidence type="ECO:0000256" key="2">
    <source>
        <dbReference type="SAM" id="MobiDB-lite"/>
    </source>
</evidence>
<name>A0AAD1Y4C6_EUPCR</name>
<dbReference type="Proteomes" id="UP001295684">
    <property type="component" value="Unassembled WGS sequence"/>
</dbReference>
<reference evidence="3" key="1">
    <citation type="submission" date="2023-07" db="EMBL/GenBank/DDBJ databases">
        <authorList>
            <consortium name="AG Swart"/>
            <person name="Singh M."/>
            <person name="Singh A."/>
            <person name="Seah K."/>
            <person name="Emmerich C."/>
        </authorList>
    </citation>
    <scope>NUCLEOTIDE SEQUENCE</scope>
    <source>
        <strain evidence="3">DP1</strain>
    </source>
</reference>
<feature type="compositionally biased region" description="Basic and acidic residues" evidence="2">
    <location>
        <begin position="63"/>
        <end position="79"/>
    </location>
</feature>
<feature type="compositionally biased region" description="Basic residues" evidence="2">
    <location>
        <begin position="249"/>
        <end position="258"/>
    </location>
</feature>
<feature type="compositionally biased region" description="Basic residues" evidence="2">
    <location>
        <begin position="224"/>
        <end position="234"/>
    </location>
</feature>
<evidence type="ECO:0000313" key="3">
    <source>
        <dbReference type="EMBL" id="CAI2383920.1"/>
    </source>
</evidence>
<keyword evidence="4" id="KW-1185">Reference proteome</keyword>
<protein>
    <submittedName>
        <fullName evidence="3">Uncharacterized protein</fullName>
    </submittedName>
</protein>
<proteinExistence type="predicted"/>
<feature type="region of interest" description="Disordered" evidence="2">
    <location>
        <begin position="307"/>
        <end position="343"/>
    </location>
</feature>
<keyword evidence="1" id="KW-0175">Coiled coil</keyword>
<feature type="compositionally biased region" description="Polar residues" evidence="2">
    <location>
        <begin position="94"/>
        <end position="112"/>
    </location>
</feature>
<comment type="caution">
    <text evidence="3">The sequence shown here is derived from an EMBL/GenBank/DDBJ whole genome shotgun (WGS) entry which is preliminary data.</text>
</comment>
<feature type="coiled-coil region" evidence="1">
    <location>
        <begin position="523"/>
        <end position="557"/>
    </location>
</feature>
<feature type="region of interest" description="Disordered" evidence="2">
    <location>
        <begin position="397"/>
        <end position="423"/>
    </location>
</feature>
<dbReference type="EMBL" id="CAMPGE010026227">
    <property type="protein sequence ID" value="CAI2383920.1"/>
    <property type="molecule type" value="Genomic_DNA"/>
</dbReference>
<evidence type="ECO:0000256" key="1">
    <source>
        <dbReference type="SAM" id="Coils"/>
    </source>
</evidence>
<gene>
    <name evidence="3" type="ORF">ECRASSUSDP1_LOCUS25437</name>
</gene>
<accession>A0AAD1Y4C6</accession>
<organism evidence="3 4">
    <name type="scientific">Euplotes crassus</name>
    <dbReference type="NCBI Taxonomy" id="5936"/>
    <lineage>
        <taxon>Eukaryota</taxon>
        <taxon>Sar</taxon>
        <taxon>Alveolata</taxon>
        <taxon>Ciliophora</taxon>
        <taxon>Intramacronucleata</taxon>
        <taxon>Spirotrichea</taxon>
        <taxon>Hypotrichia</taxon>
        <taxon>Euplotida</taxon>
        <taxon>Euplotidae</taxon>
        <taxon>Moneuplotes</taxon>
    </lineage>
</organism>
<evidence type="ECO:0000313" key="4">
    <source>
        <dbReference type="Proteomes" id="UP001295684"/>
    </source>
</evidence>
<sequence length="559" mass="64626">MPISNKFIYSPKKRSINSTQKIHSRSVLKTPNLKPDKHLKSFASPNSRGMEEGFSSTRYGTEASKRYHSESKRNAHDEISQNCRKNLSSNFRNYKQKSSSELGKANPGSQTKIDPPFIEERLNHMYSQPLTCYDNGNGIASPYKDGAKNLRYSSPNQVSNIVFYDQTNNLSLKKSEMYVTTSQREYSSPRKKLAVTKSQTINPSKESCFFNPSTVMISKHKKYSAAKSSSKKTKIQAVQSEITAQKPPISRRKKKCKARKESRNRSSSKPKSQMGKYTGRADTIAKKRLVGFKEDDSTLSYRSYKSSHLSSATKKHHYNPSSSHSKTHRPPTHPQAALSPSKTLRFEYPSINSQKRTHHLLNQVRGWNTIDNRLSANQKKVMQKPDHFVDLFTGDKATKRLPKNPTQNSLHPSSSPPLAAQFHPNYAYSPHKEFLQSQFLRAKCLQTESPCPLLKEGNEVRVTEEKFREVWGRKGESKAQVQTMMDKALVKQMEEKRQQKDQEVVQRYQQEIRENQRMKMQICREEEEKIHMKAQQRQELRQEMERVLEMKRMQKLKQQ</sequence>
<feature type="region of interest" description="Disordered" evidence="2">
    <location>
        <begin position="1"/>
        <end position="81"/>
    </location>
</feature>